<dbReference type="EC" id="3.4.16.4" evidence="3"/>
<protein>
    <submittedName>
        <fullName evidence="3">D-alanyl-D-alanine carboxypeptidase/D-alanyl-D-alanine-endopeptidase</fullName>
        <ecNumber evidence="3">3.4.16.4</ecNumber>
    </submittedName>
</protein>
<dbReference type="InterPro" id="IPR000667">
    <property type="entry name" value="Peptidase_S13"/>
</dbReference>
<keyword evidence="2" id="KW-0732">Signal</keyword>
<evidence type="ECO:0000256" key="1">
    <source>
        <dbReference type="ARBA" id="ARBA00022801"/>
    </source>
</evidence>
<keyword evidence="3" id="KW-0645">Protease</keyword>
<dbReference type="NCBIfam" id="TIGR00666">
    <property type="entry name" value="PBP4"/>
    <property type="match status" value="1"/>
</dbReference>
<evidence type="ECO:0000313" key="3">
    <source>
        <dbReference type="EMBL" id="MBV7378198.1"/>
    </source>
</evidence>
<sequence length="506" mass="53157">MTGGVTRRVFLGGAMSALAGSAFAEAPLRSLRPPPRASVAAPRLSPSAAPVRTAPGIDALIAKAKLGGEVGFVVSDAKTGLVLEARNPGLAMPPASTAKAVTALYGFDSLGMEHRFPTQIMVTGPVSGGKVQGDLILLGTGDPTLDTDALAGMAQQLKGKGITGITGRFQVYASALPYVNAIDSEQPDHVGYNPAIGGMNLNYNRVHFQWTRSGDGYSVAMDGRSDRYRPAVKMAQMQVVNRELPTYTYKSGSGGVDEWTVAQGALGNGGSRWLPVRRPDLYAGEVFQALARVHGITLPSPQALQGKPRGTAIVQHNSGTLSAITRSMLRWSTNLTAEVIGMSATRARGQNAASLSSSAQAMNAWMKAGLGAKSANFKDHSGLSDKSRISAEDMVAMLVKMGPGGPLHSHMKTVAVQDGDGKSNPNATHKIEAKTGTLNFVSSLAGYVTAPDGNVLAFTIFTGDVARRNAIARADRERPAGAKAWGGRSRWLQHQLINRWVAVYGA</sequence>
<dbReference type="Pfam" id="PF02113">
    <property type="entry name" value="Peptidase_S13"/>
    <property type="match status" value="1"/>
</dbReference>
<evidence type="ECO:0000256" key="2">
    <source>
        <dbReference type="SAM" id="SignalP"/>
    </source>
</evidence>
<dbReference type="InterPro" id="IPR006311">
    <property type="entry name" value="TAT_signal"/>
</dbReference>
<keyword evidence="3" id="KW-0121">Carboxypeptidase</keyword>
<feature type="signal peptide" evidence="2">
    <location>
        <begin position="1"/>
        <end position="24"/>
    </location>
</feature>
<dbReference type="PANTHER" id="PTHR30023">
    <property type="entry name" value="D-ALANYL-D-ALANINE CARBOXYPEPTIDASE"/>
    <property type="match status" value="1"/>
</dbReference>
<gene>
    <name evidence="3" type="primary">dacB</name>
    <name evidence="3" type="ORF">KJP28_04630</name>
</gene>
<reference evidence="3 4" key="1">
    <citation type="submission" date="2021-05" db="EMBL/GenBank/DDBJ databases">
        <title>Culturable bacteria isolated from Daya Bay.</title>
        <authorList>
            <person name="Zheng W."/>
            <person name="Yu S."/>
            <person name="Huang Y."/>
        </authorList>
    </citation>
    <scope>NUCLEOTIDE SEQUENCE [LARGE SCALE GENOMIC DNA]</scope>
    <source>
        <strain evidence="3 4">DP4N28-5</strain>
    </source>
</reference>
<proteinExistence type="predicted"/>
<evidence type="ECO:0000313" key="4">
    <source>
        <dbReference type="Proteomes" id="UP000756530"/>
    </source>
</evidence>
<dbReference type="EMBL" id="JAHUZE010000001">
    <property type="protein sequence ID" value="MBV7378198.1"/>
    <property type="molecule type" value="Genomic_DNA"/>
</dbReference>
<organism evidence="3 4">
    <name type="scientific">Maritimibacter dapengensis</name>
    <dbReference type="NCBI Taxonomy" id="2836868"/>
    <lineage>
        <taxon>Bacteria</taxon>
        <taxon>Pseudomonadati</taxon>
        <taxon>Pseudomonadota</taxon>
        <taxon>Alphaproteobacteria</taxon>
        <taxon>Rhodobacterales</taxon>
        <taxon>Roseobacteraceae</taxon>
        <taxon>Maritimibacter</taxon>
    </lineage>
</organism>
<dbReference type="PROSITE" id="PS51318">
    <property type="entry name" value="TAT"/>
    <property type="match status" value="1"/>
</dbReference>
<accession>A0ABS6T0B5</accession>
<dbReference type="GO" id="GO:0009002">
    <property type="term" value="F:serine-type D-Ala-D-Ala carboxypeptidase activity"/>
    <property type="evidence" value="ECO:0007669"/>
    <property type="project" value="UniProtKB-EC"/>
</dbReference>
<dbReference type="Proteomes" id="UP000756530">
    <property type="component" value="Unassembled WGS sequence"/>
</dbReference>
<feature type="chain" id="PRO_5045089661" evidence="2">
    <location>
        <begin position="25"/>
        <end position="506"/>
    </location>
</feature>
<dbReference type="PANTHER" id="PTHR30023:SF0">
    <property type="entry name" value="PENICILLIN-SENSITIVE CARBOXYPEPTIDASE A"/>
    <property type="match status" value="1"/>
</dbReference>
<name>A0ABS6T0B5_9RHOB</name>
<comment type="caution">
    <text evidence="3">The sequence shown here is derived from an EMBL/GenBank/DDBJ whole genome shotgun (WGS) entry which is preliminary data.</text>
</comment>
<keyword evidence="4" id="KW-1185">Reference proteome</keyword>
<keyword evidence="1 3" id="KW-0378">Hydrolase</keyword>